<dbReference type="InterPro" id="IPR000644">
    <property type="entry name" value="CBS_dom"/>
</dbReference>
<dbReference type="InterPro" id="IPR005170">
    <property type="entry name" value="Transptr-assoc_dom"/>
</dbReference>
<evidence type="ECO:0000313" key="14">
    <source>
        <dbReference type="Proteomes" id="UP000199603"/>
    </source>
</evidence>
<organism evidence="13 14">
    <name type="scientific">Aquimonas voraii</name>
    <dbReference type="NCBI Taxonomy" id="265719"/>
    <lineage>
        <taxon>Bacteria</taxon>
        <taxon>Pseudomonadati</taxon>
        <taxon>Pseudomonadota</taxon>
        <taxon>Gammaproteobacteria</taxon>
        <taxon>Lysobacterales</taxon>
        <taxon>Lysobacteraceae</taxon>
        <taxon>Aquimonas</taxon>
    </lineage>
</organism>
<dbReference type="InterPro" id="IPR044751">
    <property type="entry name" value="Ion_transp-like_CBS"/>
</dbReference>
<dbReference type="PROSITE" id="PS51371">
    <property type="entry name" value="CBS"/>
    <property type="match status" value="1"/>
</dbReference>
<comment type="subcellular location">
    <subcellularLocation>
        <location evidence="1">Cell membrane</location>
        <topology evidence="1">Multi-pass membrane protein</topology>
    </subcellularLocation>
</comment>
<dbReference type="Proteomes" id="UP000199603">
    <property type="component" value="Unassembled WGS sequence"/>
</dbReference>
<dbReference type="OrthoDB" id="9797674at2"/>
<reference evidence="13 14" key="1">
    <citation type="submission" date="2016-10" db="EMBL/GenBank/DDBJ databases">
        <authorList>
            <person name="de Groot N.N."/>
        </authorList>
    </citation>
    <scope>NUCLEOTIDE SEQUENCE [LARGE SCALE GENOMIC DNA]</scope>
    <source>
        <strain evidence="13 14">DSM 16957</strain>
    </source>
</reference>
<keyword evidence="4" id="KW-0677">Repeat</keyword>
<evidence type="ECO:0000256" key="9">
    <source>
        <dbReference type="PROSITE-ProRule" id="PRU01193"/>
    </source>
</evidence>
<dbReference type="STRING" id="265719.SAMN04488509_101169"/>
<dbReference type="Pfam" id="PF00571">
    <property type="entry name" value="CBS"/>
    <property type="match status" value="1"/>
</dbReference>
<evidence type="ECO:0000256" key="5">
    <source>
        <dbReference type="ARBA" id="ARBA00022989"/>
    </source>
</evidence>
<dbReference type="PROSITE" id="PS51846">
    <property type="entry name" value="CNNM"/>
    <property type="match status" value="1"/>
</dbReference>
<evidence type="ECO:0000256" key="2">
    <source>
        <dbReference type="ARBA" id="ARBA00022475"/>
    </source>
</evidence>
<proteinExistence type="predicted"/>
<evidence type="ECO:0000256" key="1">
    <source>
        <dbReference type="ARBA" id="ARBA00004651"/>
    </source>
</evidence>
<dbReference type="RefSeq" id="WP_091237687.1">
    <property type="nucleotide sequence ID" value="NZ_FNAG01000001.1"/>
</dbReference>
<gene>
    <name evidence="13" type="ORF">SAMN04488509_101169</name>
</gene>
<dbReference type="Gene3D" id="3.10.580.10">
    <property type="entry name" value="CBS-domain"/>
    <property type="match status" value="1"/>
</dbReference>
<protein>
    <submittedName>
        <fullName evidence="13">Putative hemolysin</fullName>
    </submittedName>
</protein>
<keyword evidence="2" id="KW-1003">Cell membrane</keyword>
<keyword evidence="6 8" id="KW-0129">CBS domain</keyword>
<dbReference type="Gene3D" id="3.30.465.10">
    <property type="match status" value="1"/>
</dbReference>
<feature type="domain" description="CBS" evidence="11">
    <location>
        <begin position="279"/>
        <end position="335"/>
    </location>
</feature>
<keyword evidence="3 9" id="KW-0812">Transmembrane</keyword>
<keyword evidence="7 9" id="KW-0472">Membrane</keyword>
<keyword evidence="5 9" id="KW-1133">Transmembrane helix</keyword>
<evidence type="ECO:0000256" key="10">
    <source>
        <dbReference type="SAM" id="Phobius"/>
    </source>
</evidence>
<dbReference type="Pfam" id="PF01595">
    <property type="entry name" value="CNNM"/>
    <property type="match status" value="1"/>
</dbReference>
<dbReference type="InterPro" id="IPR036318">
    <property type="entry name" value="FAD-bd_PCMH-like_sf"/>
</dbReference>
<evidence type="ECO:0000256" key="8">
    <source>
        <dbReference type="PROSITE-ProRule" id="PRU00703"/>
    </source>
</evidence>
<dbReference type="CDD" id="cd04590">
    <property type="entry name" value="CBS_pair_CorC_HlyC_assoc"/>
    <property type="match status" value="1"/>
</dbReference>
<dbReference type="GO" id="GO:0050660">
    <property type="term" value="F:flavin adenine dinucleotide binding"/>
    <property type="evidence" value="ECO:0007669"/>
    <property type="project" value="InterPro"/>
</dbReference>
<evidence type="ECO:0000313" key="13">
    <source>
        <dbReference type="EMBL" id="SDD09386.1"/>
    </source>
</evidence>
<dbReference type="InterPro" id="IPR002550">
    <property type="entry name" value="CNNM"/>
</dbReference>
<dbReference type="SUPFAM" id="SSF56176">
    <property type="entry name" value="FAD-binding/transporter-associated domain-like"/>
    <property type="match status" value="1"/>
</dbReference>
<dbReference type="AlphaFoldDB" id="A0A1G6RZK7"/>
<sequence>MELLILLGLILLNGVFAASEMALVSSRSARLAARAQSGSRGAQAALKLSADPSIFLSTVQVGITTIGILSGVFGENAIAERLIGVFEQMPLIAAHSELLATICMVIVVTYFQVVIGEIVPKRLALLAPERFASFVAAPMSLLAKIAHPLVSLFSLSSNLLLRLLGANRSDEPAVSEEEIRTMIAQGAASGLFKPVEQTMVGNVFRLDDIEVRAIMTPRVDIRWLDVEDPHEVNHAVLREGRHQTLPVARGSLDEVLGLLDAKDYLARCLEGQPPSLEVALHPPVYVPESISPFQLLETLRRKRSHLALVVDEYGSIEGLVSLTDLLEALVGELPERGAEPGDSAVQREDGSWLIDGMLAIDRVEELLGGDLRLQRDEADVHTLGGLVMHLLGRVPQVGAIVELPGLRIEVVDMDGNRVDRLLLSRSATPAVPSDFDC</sequence>
<feature type="transmembrane region" description="Helical" evidence="10">
    <location>
        <begin position="98"/>
        <end position="119"/>
    </location>
</feature>
<evidence type="ECO:0000256" key="4">
    <source>
        <dbReference type="ARBA" id="ARBA00022737"/>
    </source>
</evidence>
<name>A0A1G6RZK7_9GAMM</name>
<accession>A0A1G6RZK7</accession>
<dbReference type="PANTHER" id="PTHR43099:SF2">
    <property type="entry name" value="UPF0053 PROTEIN YRKA"/>
    <property type="match status" value="1"/>
</dbReference>
<dbReference type="InterPro" id="IPR051676">
    <property type="entry name" value="UPF0053_domain"/>
</dbReference>
<evidence type="ECO:0000256" key="3">
    <source>
        <dbReference type="ARBA" id="ARBA00022692"/>
    </source>
</evidence>
<dbReference type="SMART" id="SM01091">
    <property type="entry name" value="CorC_HlyC"/>
    <property type="match status" value="1"/>
</dbReference>
<dbReference type="SUPFAM" id="SSF54631">
    <property type="entry name" value="CBS-domain pair"/>
    <property type="match status" value="1"/>
</dbReference>
<dbReference type="SMART" id="SM00116">
    <property type="entry name" value="CBS"/>
    <property type="match status" value="1"/>
</dbReference>
<dbReference type="Pfam" id="PF03471">
    <property type="entry name" value="CorC_HlyC"/>
    <property type="match status" value="1"/>
</dbReference>
<dbReference type="EMBL" id="FNAG01000001">
    <property type="protein sequence ID" value="SDD09386.1"/>
    <property type="molecule type" value="Genomic_DNA"/>
</dbReference>
<feature type="domain" description="CNNM transmembrane" evidence="12">
    <location>
        <begin position="1"/>
        <end position="196"/>
    </location>
</feature>
<dbReference type="GO" id="GO:0005886">
    <property type="term" value="C:plasma membrane"/>
    <property type="evidence" value="ECO:0007669"/>
    <property type="project" value="UniProtKB-SubCell"/>
</dbReference>
<evidence type="ECO:0000256" key="6">
    <source>
        <dbReference type="ARBA" id="ARBA00023122"/>
    </source>
</evidence>
<dbReference type="InterPro" id="IPR016169">
    <property type="entry name" value="FAD-bd_PCMH_sub2"/>
</dbReference>
<evidence type="ECO:0000256" key="7">
    <source>
        <dbReference type="ARBA" id="ARBA00023136"/>
    </source>
</evidence>
<evidence type="ECO:0000259" key="11">
    <source>
        <dbReference type="PROSITE" id="PS51371"/>
    </source>
</evidence>
<evidence type="ECO:0000259" key="12">
    <source>
        <dbReference type="PROSITE" id="PS51846"/>
    </source>
</evidence>
<dbReference type="PANTHER" id="PTHR43099">
    <property type="entry name" value="UPF0053 PROTEIN YRKA"/>
    <property type="match status" value="1"/>
</dbReference>
<keyword evidence="14" id="KW-1185">Reference proteome</keyword>
<dbReference type="InterPro" id="IPR046342">
    <property type="entry name" value="CBS_dom_sf"/>
</dbReference>